<dbReference type="KEGG" id="bapa:BBC0178_004120"/>
<keyword evidence="1" id="KW-1133">Transmembrane helix</keyword>
<keyword evidence="3" id="KW-1185">Reference proteome</keyword>
<name>A0A1U9M8W7_9HYPH</name>
<proteinExistence type="predicted"/>
<dbReference type="EMBL" id="CP015820">
    <property type="protein sequence ID" value="AQT41911.1"/>
    <property type="molecule type" value="Genomic_DNA"/>
</dbReference>
<dbReference type="Proteomes" id="UP000189660">
    <property type="component" value="Chromosome"/>
</dbReference>
<evidence type="ECO:0000313" key="3">
    <source>
        <dbReference type="Proteomes" id="UP000189660"/>
    </source>
</evidence>
<keyword evidence="1" id="KW-0472">Membrane</keyword>
<keyword evidence="1" id="KW-0812">Transmembrane</keyword>
<gene>
    <name evidence="2" type="ORF">BBC0178_004120</name>
</gene>
<organism evidence="2 3">
    <name type="scientific">Bartonella apihabitans</name>
    <dbReference type="NCBI Taxonomy" id="2750929"/>
    <lineage>
        <taxon>Bacteria</taxon>
        <taxon>Pseudomonadati</taxon>
        <taxon>Pseudomonadota</taxon>
        <taxon>Alphaproteobacteria</taxon>
        <taxon>Hyphomicrobiales</taxon>
        <taxon>Bartonellaceae</taxon>
        <taxon>Bartonella</taxon>
    </lineage>
</organism>
<evidence type="ECO:0000256" key="1">
    <source>
        <dbReference type="SAM" id="Phobius"/>
    </source>
</evidence>
<feature type="transmembrane region" description="Helical" evidence="1">
    <location>
        <begin position="6"/>
        <end position="31"/>
    </location>
</feature>
<protein>
    <submittedName>
        <fullName evidence="2">Uncharacterized protein</fullName>
    </submittedName>
</protein>
<accession>A0A1U9M8W7</accession>
<evidence type="ECO:0000313" key="2">
    <source>
        <dbReference type="EMBL" id="AQT41911.1"/>
    </source>
</evidence>
<reference evidence="2 3" key="1">
    <citation type="submission" date="2016-11" db="EMBL/GenBank/DDBJ databases">
        <title>Comparative genomics of Bartonella apis.</title>
        <authorList>
            <person name="Engel P."/>
        </authorList>
    </citation>
    <scope>NUCLEOTIDE SEQUENCE [LARGE SCALE GENOMIC DNA]</scope>
    <source>
        <strain evidence="2 3">BBC0178</strain>
    </source>
</reference>
<dbReference type="AlphaFoldDB" id="A0A1U9M8W7"/>
<sequence length="136" mass="15996">MKRTILSFLCAIVLIFALFCYCFSLIFSFYVHHKTTKEYGNDVVYFTDKSGAFSTSGYPAPRIWCTKNIKDIPFLSILIRAALIYTDMDWNRANNTTNPIHFGIVDKNNEVYFWSFRKMDYVNIVKSHFLMEILRS</sequence>